<dbReference type="AlphaFoldDB" id="J6HJ02"/>
<gene>
    <name evidence="1" type="ORF">HMPREF1143_1767</name>
</gene>
<evidence type="ECO:0000313" key="1">
    <source>
        <dbReference type="EMBL" id="EJU22603.1"/>
    </source>
</evidence>
<dbReference type="Proteomes" id="UP000005244">
    <property type="component" value="Unassembled WGS sequence"/>
</dbReference>
<keyword evidence="2" id="KW-1185">Reference proteome</keyword>
<protein>
    <submittedName>
        <fullName evidence="1">Uncharacterized protein</fullName>
    </submittedName>
</protein>
<sequence>MWAAIKKAINSNLAKPLDVLLGELYNSHRFDIVNTYNKANEANGNAWNAIQKGQEIVNMMNDTGGKRYTVVRKGEIYKGGGRFDYSGSPGIIRGISGKEDAINNTNVYIDGVQISLNVQDCVKSLDPNNRNTQYEYTRHLEFKQSITIINNTTTYDSIYYLIQTER</sequence>
<dbReference type="EMBL" id="ALNK01000021">
    <property type="protein sequence ID" value="EJU22603.1"/>
    <property type="molecule type" value="Genomic_DNA"/>
</dbReference>
<reference evidence="1 2" key="1">
    <citation type="submission" date="2012-07" db="EMBL/GenBank/DDBJ databases">
        <authorList>
            <person name="Durkin A.S."/>
            <person name="McCorrison J."/>
            <person name="Torralba M."/>
            <person name="Gillis M."/>
            <person name="Methe B."/>
            <person name="Sutton G."/>
            <person name="Nelson K.E."/>
        </authorList>
    </citation>
    <scope>NUCLEOTIDE SEQUENCE [LARGE SCALE GENOMIC DNA]</scope>
    <source>
        <strain evidence="1 2">OBRC8</strain>
    </source>
</reference>
<proteinExistence type="predicted"/>
<comment type="caution">
    <text evidence="1">The sequence shown here is derived from an EMBL/GenBank/DDBJ whole genome shotgun (WGS) entry which is preliminary data.</text>
</comment>
<name>J6HJ02_9FIRM</name>
<organism evidence="1 2">
    <name type="scientific">Peptoanaerobacter stomatis</name>
    <dbReference type="NCBI Taxonomy" id="796937"/>
    <lineage>
        <taxon>Bacteria</taxon>
        <taxon>Bacillati</taxon>
        <taxon>Bacillota</taxon>
        <taxon>Clostridia</taxon>
        <taxon>Peptostreptococcales</taxon>
        <taxon>Filifactoraceae</taxon>
        <taxon>Peptoanaerobacter</taxon>
    </lineage>
</organism>
<evidence type="ECO:0000313" key="2">
    <source>
        <dbReference type="Proteomes" id="UP000005244"/>
    </source>
</evidence>
<accession>J6HJ02</accession>
<dbReference type="RefSeq" id="WP_009531049.1">
    <property type="nucleotide sequence ID" value="NZ_ALNK01000021.1"/>
</dbReference>